<dbReference type="RefSeq" id="WP_189643073.1">
    <property type="nucleotide sequence ID" value="NZ_BNAL01000017.1"/>
</dbReference>
<dbReference type="EMBL" id="BNAL01000017">
    <property type="protein sequence ID" value="GHG03569.1"/>
    <property type="molecule type" value="Genomic_DNA"/>
</dbReference>
<dbReference type="InterPro" id="IPR039651">
    <property type="entry name" value="FixC-like"/>
</dbReference>
<dbReference type="Gene3D" id="3.30.9.10">
    <property type="entry name" value="D-Amino Acid Oxidase, subunit A, domain 2"/>
    <property type="match status" value="1"/>
</dbReference>
<organism evidence="7 8">
    <name type="scientific">Deinococcus piscis</name>
    <dbReference type="NCBI Taxonomy" id="394230"/>
    <lineage>
        <taxon>Bacteria</taxon>
        <taxon>Thermotogati</taxon>
        <taxon>Deinococcota</taxon>
        <taxon>Deinococci</taxon>
        <taxon>Deinococcales</taxon>
        <taxon>Deinococcaceae</taxon>
        <taxon>Deinococcus</taxon>
    </lineage>
</organism>
<keyword evidence="5" id="KW-0560">Oxidoreductase</keyword>
<keyword evidence="3" id="KW-0285">Flavoprotein</keyword>
<keyword evidence="4" id="KW-0274">FAD</keyword>
<proteinExistence type="inferred from homology"/>
<dbReference type="InterPro" id="IPR006076">
    <property type="entry name" value="FAD-dep_OxRdtase"/>
</dbReference>
<evidence type="ECO:0000256" key="1">
    <source>
        <dbReference type="ARBA" id="ARBA00001974"/>
    </source>
</evidence>
<dbReference type="Gene3D" id="3.50.50.60">
    <property type="entry name" value="FAD/NAD(P)-binding domain"/>
    <property type="match status" value="1"/>
</dbReference>
<feature type="domain" description="FAD dependent oxidoreductase" evidence="6">
    <location>
        <begin position="22"/>
        <end position="352"/>
    </location>
</feature>
<accession>A0ABQ3K9E6</accession>
<evidence type="ECO:0000256" key="4">
    <source>
        <dbReference type="ARBA" id="ARBA00022827"/>
    </source>
</evidence>
<name>A0ABQ3K9E6_9DEIO</name>
<dbReference type="Proteomes" id="UP000632154">
    <property type="component" value="Unassembled WGS sequence"/>
</dbReference>
<protein>
    <recommendedName>
        <fullName evidence="6">FAD dependent oxidoreductase domain-containing protein</fullName>
    </recommendedName>
</protein>
<evidence type="ECO:0000313" key="8">
    <source>
        <dbReference type="Proteomes" id="UP000632154"/>
    </source>
</evidence>
<dbReference type="PANTHER" id="PTHR43624:SF2">
    <property type="entry name" value="ELECTRON TRANSFER FLAVOPROTEIN-QUINONE OXIDOREDUCTASE YDIS-RELATED"/>
    <property type="match status" value="1"/>
</dbReference>
<evidence type="ECO:0000256" key="5">
    <source>
        <dbReference type="ARBA" id="ARBA00023002"/>
    </source>
</evidence>
<evidence type="ECO:0000313" key="7">
    <source>
        <dbReference type="EMBL" id="GHG03569.1"/>
    </source>
</evidence>
<dbReference type="Pfam" id="PF01266">
    <property type="entry name" value="DAO"/>
    <property type="match status" value="1"/>
</dbReference>
<evidence type="ECO:0000259" key="6">
    <source>
        <dbReference type="Pfam" id="PF01266"/>
    </source>
</evidence>
<evidence type="ECO:0000256" key="2">
    <source>
        <dbReference type="ARBA" id="ARBA00006796"/>
    </source>
</evidence>
<comment type="caution">
    <text evidence="7">The sequence shown here is derived from an EMBL/GenBank/DDBJ whole genome shotgun (WGS) entry which is preliminary data.</text>
</comment>
<sequence>MSSGRGQVWAHVGQFFAETDYDVVVVGAGLLGAAAAQYLRELRPELRVLLLDEGGLPNEEGATLLGAGVWDAAGLNAEAVALADTTRRELERWLGVDLRPLTLLDFGEEGPCSAGEVLAAFPALTAWVDPAHLPRVESRDALTYRPGELTLRLGQAAVAAGADLMLNVRAELTPGGVRLHRLTVTNRHEVVVHETREVGARLVVVAAGAAGTELLEQGLGLHTPHGRAYVQRPRLRQPSDSASPLLRAGDLLLRPLSGEYALYLPPGSADPHGYQPTSGRLTGVQVGLRRELLCRLLPRMDALPVLASEALGVGRSLADIEGAWLGLPYGDPQHPPVAEQVTDGVWLLLGGSATRGGVDTLGLGLVRGMVDGLTH</sequence>
<dbReference type="SUPFAM" id="SSF51905">
    <property type="entry name" value="FAD/NAD(P)-binding domain"/>
    <property type="match status" value="1"/>
</dbReference>
<comment type="cofactor">
    <cofactor evidence="1">
        <name>FAD</name>
        <dbReference type="ChEBI" id="CHEBI:57692"/>
    </cofactor>
</comment>
<reference evidence="8" key="1">
    <citation type="journal article" date="2019" name="Int. J. Syst. Evol. Microbiol.">
        <title>The Global Catalogue of Microorganisms (GCM) 10K type strain sequencing project: providing services to taxonomists for standard genome sequencing and annotation.</title>
        <authorList>
            <consortium name="The Broad Institute Genomics Platform"/>
            <consortium name="The Broad Institute Genome Sequencing Center for Infectious Disease"/>
            <person name="Wu L."/>
            <person name="Ma J."/>
        </authorList>
    </citation>
    <scope>NUCLEOTIDE SEQUENCE [LARGE SCALE GENOMIC DNA]</scope>
    <source>
        <strain evidence="8">CGMCC 1.18439</strain>
    </source>
</reference>
<gene>
    <name evidence="7" type="ORF">GCM10017783_15040</name>
</gene>
<dbReference type="InterPro" id="IPR036188">
    <property type="entry name" value="FAD/NAD-bd_sf"/>
</dbReference>
<keyword evidence="8" id="KW-1185">Reference proteome</keyword>
<evidence type="ECO:0000256" key="3">
    <source>
        <dbReference type="ARBA" id="ARBA00022630"/>
    </source>
</evidence>
<comment type="similarity">
    <text evidence="2">Belongs to the ETF-QO/FixC family.</text>
</comment>
<dbReference type="PANTHER" id="PTHR43624">
    <property type="entry name" value="ELECTRON TRANSFER FLAVOPROTEIN-QUINONE OXIDOREDUCTASE YDIS-RELATED"/>
    <property type="match status" value="1"/>
</dbReference>